<protein>
    <submittedName>
        <fullName evidence="2">Uncharacterized protein</fullName>
    </submittedName>
</protein>
<keyword evidence="3" id="KW-1185">Reference proteome</keyword>
<sequence>MSTNINLPVLLAQLPHLAKLTSAEQTRPDTQAAFSQRLAREEEKRRQESVEEVEKQDRPKAVGDEKRKDHRRDQRMRERERKADEEKEDAPAPSKSPWSGNIINRKI</sequence>
<evidence type="ECO:0000313" key="2">
    <source>
        <dbReference type="EMBL" id="NJB67053.1"/>
    </source>
</evidence>
<evidence type="ECO:0000256" key="1">
    <source>
        <dbReference type="SAM" id="MobiDB-lite"/>
    </source>
</evidence>
<name>A0A846QLI8_9BACT</name>
<dbReference type="Proteomes" id="UP000580856">
    <property type="component" value="Unassembled WGS sequence"/>
</dbReference>
<feature type="compositionally biased region" description="Polar residues" evidence="1">
    <location>
        <begin position="96"/>
        <end position="107"/>
    </location>
</feature>
<reference evidence="2 3" key="1">
    <citation type="submission" date="2020-03" db="EMBL/GenBank/DDBJ databases">
        <title>Genomic Encyclopedia of Type Strains, Phase IV (KMG-IV): sequencing the most valuable type-strain genomes for metagenomic binning, comparative biology and taxonomic classification.</title>
        <authorList>
            <person name="Goeker M."/>
        </authorList>
    </citation>
    <scope>NUCLEOTIDE SEQUENCE [LARGE SCALE GENOMIC DNA]</scope>
    <source>
        <strain evidence="2 3">DSM 24233</strain>
    </source>
</reference>
<gene>
    <name evidence="2" type="ORF">GGQ74_000693</name>
</gene>
<feature type="region of interest" description="Disordered" evidence="1">
    <location>
        <begin position="22"/>
        <end position="107"/>
    </location>
</feature>
<organism evidence="2 3">
    <name type="scientific">Desulfobaculum xiamenense</name>
    <dbReference type="NCBI Taxonomy" id="995050"/>
    <lineage>
        <taxon>Bacteria</taxon>
        <taxon>Pseudomonadati</taxon>
        <taxon>Thermodesulfobacteriota</taxon>
        <taxon>Desulfovibrionia</taxon>
        <taxon>Desulfovibrionales</taxon>
        <taxon>Desulfovibrionaceae</taxon>
        <taxon>Desulfobaculum</taxon>
    </lineage>
</organism>
<proteinExistence type="predicted"/>
<dbReference type="AlphaFoldDB" id="A0A846QLI8"/>
<accession>A0A846QLI8</accession>
<comment type="caution">
    <text evidence="2">The sequence shown here is derived from an EMBL/GenBank/DDBJ whole genome shotgun (WGS) entry which is preliminary data.</text>
</comment>
<dbReference type="EMBL" id="JAATJA010000001">
    <property type="protein sequence ID" value="NJB67053.1"/>
    <property type="molecule type" value="Genomic_DNA"/>
</dbReference>
<feature type="compositionally biased region" description="Polar residues" evidence="1">
    <location>
        <begin position="22"/>
        <end position="34"/>
    </location>
</feature>
<feature type="compositionally biased region" description="Basic and acidic residues" evidence="1">
    <location>
        <begin position="38"/>
        <end position="85"/>
    </location>
</feature>
<evidence type="ECO:0000313" key="3">
    <source>
        <dbReference type="Proteomes" id="UP000580856"/>
    </source>
</evidence>
<dbReference type="RefSeq" id="WP_167940141.1">
    <property type="nucleotide sequence ID" value="NZ_JAATJA010000001.1"/>
</dbReference>